<keyword evidence="2" id="KW-1185">Reference proteome</keyword>
<gene>
    <name evidence="1" type="ORF">RJT34_32929</name>
</gene>
<protein>
    <submittedName>
        <fullName evidence="1">Uncharacterized protein</fullName>
    </submittedName>
</protein>
<accession>A0AAN9EXV4</accession>
<reference evidence="1 2" key="1">
    <citation type="submission" date="2024-01" db="EMBL/GenBank/DDBJ databases">
        <title>The genomes of 5 underutilized Papilionoideae crops provide insights into root nodulation and disease resistance.</title>
        <authorList>
            <person name="Yuan L."/>
        </authorList>
    </citation>
    <scope>NUCLEOTIDE SEQUENCE [LARGE SCALE GENOMIC DNA]</scope>
    <source>
        <strain evidence="1">LY-2023</strain>
        <tissue evidence="1">Leaf</tissue>
    </source>
</reference>
<dbReference type="Proteomes" id="UP001359559">
    <property type="component" value="Unassembled WGS sequence"/>
</dbReference>
<evidence type="ECO:0000313" key="2">
    <source>
        <dbReference type="Proteomes" id="UP001359559"/>
    </source>
</evidence>
<sequence>MRGMAFSSPQPPNWRKHLTLTFLKLKNNHHTPFLLGLSSLPAYCVLRTANKLQVSQRRFTVHTFTHSPLLFNNKKSIPLLV</sequence>
<dbReference type="AlphaFoldDB" id="A0AAN9EXV4"/>
<proteinExistence type="predicted"/>
<evidence type="ECO:0000313" key="1">
    <source>
        <dbReference type="EMBL" id="KAK7265311.1"/>
    </source>
</evidence>
<comment type="caution">
    <text evidence="1">The sequence shown here is derived from an EMBL/GenBank/DDBJ whole genome shotgun (WGS) entry which is preliminary data.</text>
</comment>
<organism evidence="1 2">
    <name type="scientific">Clitoria ternatea</name>
    <name type="common">Butterfly pea</name>
    <dbReference type="NCBI Taxonomy" id="43366"/>
    <lineage>
        <taxon>Eukaryota</taxon>
        <taxon>Viridiplantae</taxon>
        <taxon>Streptophyta</taxon>
        <taxon>Embryophyta</taxon>
        <taxon>Tracheophyta</taxon>
        <taxon>Spermatophyta</taxon>
        <taxon>Magnoliopsida</taxon>
        <taxon>eudicotyledons</taxon>
        <taxon>Gunneridae</taxon>
        <taxon>Pentapetalae</taxon>
        <taxon>rosids</taxon>
        <taxon>fabids</taxon>
        <taxon>Fabales</taxon>
        <taxon>Fabaceae</taxon>
        <taxon>Papilionoideae</taxon>
        <taxon>50 kb inversion clade</taxon>
        <taxon>NPAAA clade</taxon>
        <taxon>indigoferoid/millettioid clade</taxon>
        <taxon>Phaseoleae</taxon>
        <taxon>Clitoria</taxon>
    </lineage>
</organism>
<name>A0AAN9EXV4_CLITE</name>
<dbReference type="EMBL" id="JAYKXN010000008">
    <property type="protein sequence ID" value="KAK7265311.1"/>
    <property type="molecule type" value="Genomic_DNA"/>
</dbReference>